<dbReference type="PANTHER" id="PTHR47959:SF1">
    <property type="entry name" value="ATP-DEPENDENT RNA HELICASE DBPA"/>
    <property type="match status" value="1"/>
</dbReference>
<name>A0AA36J8Z5_9DINO</name>
<dbReference type="InterPro" id="IPR014001">
    <property type="entry name" value="Helicase_ATP-bd"/>
</dbReference>
<keyword evidence="8" id="KW-1185">Reference proteome</keyword>
<dbReference type="AlphaFoldDB" id="A0AA36J8Z5"/>
<dbReference type="Gene3D" id="3.40.50.300">
    <property type="entry name" value="P-loop containing nucleotide triphosphate hydrolases"/>
    <property type="match status" value="2"/>
</dbReference>
<dbReference type="GO" id="GO:0003676">
    <property type="term" value="F:nucleic acid binding"/>
    <property type="evidence" value="ECO:0007669"/>
    <property type="project" value="InterPro"/>
</dbReference>
<evidence type="ECO:0000256" key="3">
    <source>
        <dbReference type="ARBA" id="ARBA00022806"/>
    </source>
</evidence>
<dbReference type="Pfam" id="PF02617">
    <property type="entry name" value="ClpS"/>
    <property type="match status" value="1"/>
</dbReference>
<evidence type="ECO:0000256" key="4">
    <source>
        <dbReference type="ARBA" id="ARBA00022840"/>
    </source>
</evidence>
<evidence type="ECO:0000256" key="1">
    <source>
        <dbReference type="ARBA" id="ARBA00022741"/>
    </source>
</evidence>
<dbReference type="PROSITE" id="PS51194">
    <property type="entry name" value="HELICASE_CTER"/>
    <property type="match status" value="1"/>
</dbReference>
<dbReference type="InterPro" id="IPR011545">
    <property type="entry name" value="DEAD/DEAH_box_helicase_dom"/>
</dbReference>
<evidence type="ECO:0000259" key="6">
    <source>
        <dbReference type="PROSITE" id="PS51194"/>
    </source>
</evidence>
<dbReference type="Pfam" id="PF00270">
    <property type="entry name" value="DEAD"/>
    <property type="match status" value="1"/>
</dbReference>
<dbReference type="GO" id="GO:0016787">
    <property type="term" value="F:hydrolase activity"/>
    <property type="evidence" value="ECO:0007669"/>
    <property type="project" value="UniProtKB-KW"/>
</dbReference>
<gene>
    <name evidence="7" type="ORF">EVOR1521_LOCUS24532</name>
</gene>
<keyword evidence="2" id="KW-0378">Hydrolase</keyword>
<organism evidence="7 8">
    <name type="scientific">Effrenium voratum</name>
    <dbReference type="NCBI Taxonomy" id="2562239"/>
    <lineage>
        <taxon>Eukaryota</taxon>
        <taxon>Sar</taxon>
        <taxon>Alveolata</taxon>
        <taxon>Dinophyceae</taxon>
        <taxon>Suessiales</taxon>
        <taxon>Symbiodiniaceae</taxon>
        <taxon>Effrenium</taxon>
    </lineage>
</organism>
<evidence type="ECO:0000313" key="8">
    <source>
        <dbReference type="Proteomes" id="UP001178507"/>
    </source>
</evidence>
<dbReference type="GO" id="GO:0005829">
    <property type="term" value="C:cytosol"/>
    <property type="evidence" value="ECO:0007669"/>
    <property type="project" value="TreeGrafter"/>
</dbReference>
<dbReference type="GO" id="GO:0030163">
    <property type="term" value="P:protein catabolic process"/>
    <property type="evidence" value="ECO:0007669"/>
    <property type="project" value="InterPro"/>
</dbReference>
<dbReference type="Pfam" id="PF00271">
    <property type="entry name" value="Helicase_C"/>
    <property type="match status" value="1"/>
</dbReference>
<dbReference type="InterPro" id="IPR003769">
    <property type="entry name" value="ClpS_core"/>
</dbReference>
<keyword evidence="1" id="KW-0547">Nucleotide-binding</keyword>
<dbReference type="InterPro" id="IPR001650">
    <property type="entry name" value="Helicase_C-like"/>
</dbReference>
<feature type="domain" description="Helicase C-terminal" evidence="6">
    <location>
        <begin position="160"/>
        <end position="332"/>
    </location>
</feature>
<dbReference type="SUPFAM" id="SSF52540">
    <property type="entry name" value="P-loop containing nucleoside triphosphate hydrolases"/>
    <property type="match status" value="1"/>
</dbReference>
<dbReference type="GO" id="GO:0003724">
    <property type="term" value="F:RNA helicase activity"/>
    <property type="evidence" value="ECO:0007669"/>
    <property type="project" value="TreeGrafter"/>
</dbReference>
<evidence type="ECO:0008006" key="9">
    <source>
        <dbReference type="Google" id="ProtNLM"/>
    </source>
</evidence>
<dbReference type="GO" id="GO:0005524">
    <property type="term" value="F:ATP binding"/>
    <property type="evidence" value="ECO:0007669"/>
    <property type="project" value="UniProtKB-KW"/>
</dbReference>
<protein>
    <recommendedName>
        <fullName evidence="9">ATP-dependent RNA helicase</fullName>
    </recommendedName>
</protein>
<dbReference type="InterPro" id="IPR050079">
    <property type="entry name" value="DEAD_box_RNA_helicase"/>
</dbReference>
<keyword evidence="4" id="KW-0067">ATP-binding</keyword>
<dbReference type="Gene3D" id="3.30.1390.10">
    <property type="match status" value="1"/>
</dbReference>
<dbReference type="SUPFAM" id="SSF54736">
    <property type="entry name" value="ClpS-like"/>
    <property type="match status" value="1"/>
</dbReference>
<evidence type="ECO:0000259" key="5">
    <source>
        <dbReference type="PROSITE" id="PS51192"/>
    </source>
</evidence>
<dbReference type="InterPro" id="IPR027417">
    <property type="entry name" value="P-loop_NTPase"/>
</dbReference>
<evidence type="ECO:0000313" key="7">
    <source>
        <dbReference type="EMBL" id="CAJ1401366.1"/>
    </source>
</evidence>
<reference evidence="7" key="1">
    <citation type="submission" date="2023-08" db="EMBL/GenBank/DDBJ databases">
        <authorList>
            <person name="Chen Y."/>
            <person name="Shah S."/>
            <person name="Dougan E. K."/>
            <person name="Thang M."/>
            <person name="Chan C."/>
        </authorList>
    </citation>
    <scope>NUCLEOTIDE SEQUENCE</scope>
</reference>
<dbReference type="PANTHER" id="PTHR47959">
    <property type="entry name" value="ATP-DEPENDENT RNA HELICASE RHLE-RELATED"/>
    <property type="match status" value="1"/>
</dbReference>
<feature type="domain" description="Helicase ATP-binding" evidence="5">
    <location>
        <begin position="1"/>
        <end position="136"/>
    </location>
</feature>
<accession>A0AA36J8Z5</accession>
<keyword evidence="3" id="KW-0347">Helicase</keyword>
<proteinExistence type="predicted"/>
<dbReference type="InterPro" id="IPR014719">
    <property type="entry name" value="Ribosomal_bL12_C/ClpS-like"/>
</dbReference>
<comment type="caution">
    <text evidence="7">The sequence shown here is derived from an EMBL/GenBank/DDBJ whole genome shotgun (WGS) entry which is preliminary data.</text>
</comment>
<dbReference type="Proteomes" id="UP001178507">
    <property type="component" value="Unassembled WGS sequence"/>
</dbReference>
<dbReference type="PROSITE" id="PS51192">
    <property type="entry name" value="HELICASE_ATP_BIND_1"/>
    <property type="match status" value="1"/>
</dbReference>
<evidence type="ECO:0000256" key="2">
    <source>
        <dbReference type="ARBA" id="ARBA00022801"/>
    </source>
</evidence>
<dbReference type="EMBL" id="CAUJNA010003412">
    <property type="protein sequence ID" value="CAJ1401366.1"/>
    <property type="molecule type" value="Genomic_DNA"/>
</dbReference>
<sequence>MTFLAPGRELSRQTLRVIRDLLKPFRPVLNVTALVGQDNHKRQDEVLRDRAPVVVVGTPGKIMDHAMEGRLILSELDAVVIDEVDSLLSMSRQDHVELLLQMIGVNARAQRVLVSASGSMEGDAIGFAEAILRDNWQLVGPRHGMELPQRVLHLVNGAPDLTKKLQFMGRLARSQPTCTSMVVFCNNHERVRKVAEQLNEQKIPTEYLTGNRSKEARDNAITRFDEGEVQALVATDAAMRGLDFRLEPLGAKSPKTAGGVFGPHRDAELCRATAAYAAYLGSRRLRCQRRAVLEAPVAAPKATVEEETRQKRADQYRLLLFTEVLMSFTDTDGDNIRLQKEGMFVNEYVNDRLEIRRMEYFDIDEKARSYHDPTGRGWFRSSEDVAELVRKKELMFIERDFLARCLMTVCGLKESSAYQVMMQAHTEGVAVVGTYAFETAETYCAALNAKGLSAEIVPVDGE</sequence>